<dbReference type="Proteomes" id="UP001281003">
    <property type="component" value="Unassembled WGS sequence"/>
</dbReference>
<gene>
    <name evidence="2" type="ORF">B0T20DRAFT_390008</name>
</gene>
<feature type="region of interest" description="Disordered" evidence="1">
    <location>
        <begin position="149"/>
        <end position="182"/>
    </location>
</feature>
<protein>
    <submittedName>
        <fullName evidence="2">Uncharacterized protein</fullName>
    </submittedName>
</protein>
<keyword evidence="3" id="KW-1185">Reference proteome</keyword>
<proteinExistence type="predicted"/>
<evidence type="ECO:0000313" key="3">
    <source>
        <dbReference type="Proteomes" id="UP001281003"/>
    </source>
</evidence>
<name>A0AAE0PLI8_SORBR</name>
<dbReference type="EMBL" id="JAUTDP010000002">
    <property type="protein sequence ID" value="KAK3402102.1"/>
    <property type="molecule type" value="Genomic_DNA"/>
</dbReference>
<reference evidence="2" key="2">
    <citation type="submission" date="2023-07" db="EMBL/GenBank/DDBJ databases">
        <authorList>
            <consortium name="Lawrence Berkeley National Laboratory"/>
            <person name="Haridas S."/>
            <person name="Hensen N."/>
            <person name="Bonometti L."/>
            <person name="Westerberg I."/>
            <person name="Brannstrom I.O."/>
            <person name="Guillou S."/>
            <person name="Cros-Aarteil S."/>
            <person name="Calhoun S."/>
            <person name="Kuo A."/>
            <person name="Mondo S."/>
            <person name="Pangilinan J."/>
            <person name="Riley R."/>
            <person name="LaButti K."/>
            <person name="Andreopoulos B."/>
            <person name="Lipzen A."/>
            <person name="Chen C."/>
            <person name="Yanf M."/>
            <person name="Daum C."/>
            <person name="Ng V."/>
            <person name="Clum A."/>
            <person name="Steindorff A."/>
            <person name="Ohm R."/>
            <person name="Martin F."/>
            <person name="Silar P."/>
            <person name="Natvig D."/>
            <person name="Lalanne C."/>
            <person name="Gautier V."/>
            <person name="Ament-velasquez S.L."/>
            <person name="Kruys A."/>
            <person name="Hutchinson M.I."/>
            <person name="Powell A.J."/>
            <person name="Barry K."/>
            <person name="Miller A.N."/>
            <person name="Grigoriev I.V."/>
            <person name="Debuchy R."/>
            <person name="Gladieux P."/>
            <person name="Thoren M.H."/>
            <person name="Johannesson H."/>
        </authorList>
    </citation>
    <scope>NUCLEOTIDE SEQUENCE</scope>
    <source>
        <strain evidence="2">FGSC 1904</strain>
    </source>
</reference>
<organism evidence="2 3">
    <name type="scientific">Sordaria brevicollis</name>
    <dbReference type="NCBI Taxonomy" id="83679"/>
    <lineage>
        <taxon>Eukaryota</taxon>
        <taxon>Fungi</taxon>
        <taxon>Dikarya</taxon>
        <taxon>Ascomycota</taxon>
        <taxon>Pezizomycotina</taxon>
        <taxon>Sordariomycetes</taxon>
        <taxon>Sordariomycetidae</taxon>
        <taxon>Sordariales</taxon>
        <taxon>Sordariaceae</taxon>
        <taxon>Sordaria</taxon>
    </lineage>
</organism>
<evidence type="ECO:0000313" key="2">
    <source>
        <dbReference type="EMBL" id="KAK3402102.1"/>
    </source>
</evidence>
<sequence>MCGRPGAIVVEIVQWGGIRDGMKASNEGRTLLMIAIVKRLAAFNSPRDGNKMRDWVKIPSRAYPNPKAFYDWGKQHNDEGTWLRECQGRAGRDWCKKGWKRENCPEASWRAKESEWPPKDEILRMERKSRARVSFLQFFETGRARVSRQERKVPKLKGANARPSRRRGGRQWLGSQPNPWPPANRLAFQPLHPRIPMEQRHQLVDLPGHPAVGKHVAMNGGTE</sequence>
<dbReference type="AlphaFoldDB" id="A0AAE0PLI8"/>
<reference evidence="2" key="1">
    <citation type="journal article" date="2023" name="Mol. Phylogenet. Evol.">
        <title>Genome-scale phylogeny and comparative genomics of the fungal order Sordariales.</title>
        <authorList>
            <person name="Hensen N."/>
            <person name="Bonometti L."/>
            <person name="Westerberg I."/>
            <person name="Brannstrom I.O."/>
            <person name="Guillou S."/>
            <person name="Cros-Aarteil S."/>
            <person name="Calhoun S."/>
            <person name="Haridas S."/>
            <person name="Kuo A."/>
            <person name="Mondo S."/>
            <person name="Pangilinan J."/>
            <person name="Riley R."/>
            <person name="LaButti K."/>
            <person name="Andreopoulos B."/>
            <person name="Lipzen A."/>
            <person name="Chen C."/>
            <person name="Yan M."/>
            <person name="Daum C."/>
            <person name="Ng V."/>
            <person name="Clum A."/>
            <person name="Steindorff A."/>
            <person name="Ohm R.A."/>
            <person name="Martin F."/>
            <person name="Silar P."/>
            <person name="Natvig D.O."/>
            <person name="Lalanne C."/>
            <person name="Gautier V."/>
            <person name="Ament-Velasquez S.L."/>
            <person name="Kruys A."/>
            <person name="Hutchinson M.I."/>
            <person name="Powell A.J."/>
            <person name="Barry K."/>
            <person name="Miller A.N."/>
            <person name="Grigoriev I.V."/>
            <person name="Debuchy R."/>
            <person name="Gladieux P."/>
            <person name="Hiltunen Thoren M."/>
            <person name="Johannesson H."/>
        </authorList>
    </citation>
    <scope>NUCLEOTIDE SEQUENCE</scope>
    <source>
        <strain evidence="2">FGSC 1904</strain>
    </source>
</reference>
<evidence type="ECO:0000256" key="1">
    <source>
        <dbReference type="SAM" id="MobiDB-lite"/>
    </source>
</evidence>
<comment type="caution">
    <text evidence="2">The sequence shown here is derived from an EMBL/GenBank/DDBJ whole genome shotgun (WGS) entry which is preliminary data.</text>
</comment>
<accession>A0AAE0PLI8</accession>